<dbReference type="KEGG" id="cpab:G6534_07610"/>
<dbReference type="Proteomes" id="UP000514410">
    <property type="component" value="Chromosome"/>
</dbReference>
<gene>
    <name evidence="2" type="ORF">G6534_07610</name>
</gene>
<evidence type="ECO:0000259" key="1">
    <source>
        <dbReference type="Pfam" id="PF13175"/>
    </source>
</evidence>
<dbReference type="Pfam" id="PF13175">
    <property type="entry name" value="AAA_15"/>
    <property type="match status" value="1"/>
</dbReference>
<dbReference type="Gene3D" id="3.40.50.300">
    <property type="entry name" value="P-loop containing nucleotide triphosphate hydrolases"/>
    <property type="match status" value="1"/>
</dbReference>
<dbReference type="InterPro" id="IPR027417">
    <property type="entry name" value="P-loop_NTPase"/>
</dbReference>
<dbReference type="SUPFAM" id="SSF52540">
    <property type="entry name" value="P-loop containing nucleoside triphosphate hydrolases"/>
    <property type="match status" value="1"/>
</dbReference>
<dbReference type="AlphaFoldDB" id="A0A7L7KXH8"/>
<feature type="domain" description="Endonuclease GajA/Old nuclease/RecF-like AAA" evidence="1">
    <location>
        <begin position="6"/>
        <end position="317"/>
    </location>
</feature>
<sequence length="326" mass="37510">MDNLTISKIHIKNFRSIQDSTINLKKESILVGKNNIGKTSIIDIFSSINNIKITDFNIKLLERIIENKNSPDKLTTDDSLEFEITYEWKNLSIDYWELLSNISNNGKTTVLVKFSIPKENYQLIQNISDVNDLLNLFTRDIYIGSEDDFKNERQQYVTASNSLIHKLIPNLYNLDTIQPGNILLYPIKAFRYVDSGKESNQETTANQFSDEVTNLILSNESGKNALNDIQKKIDEDVQPTLGSLQNELKRFSYPKNQKNPLKAILTIDKWIESPTVRIAQVFDKLQGFELPLNAQGLGYQNIYNIIARINNLFSKMAKNNLKIQYF</sequence>
<organism evidence="2 3">
    <name type="scientific">Companilactobacillus pabuli</name>
    <dbReference type="NCBI Taxonomy" id="2714036"/>
    <lineage>
        <taxon>Bacteria</taxon>
        <taxon>Bacillati</taxon>
        <taxon>Bacillota</taxon>
        <taxon>Bacilli</taxon>
        <taxon>Lactobacillales</taxon>
        <taxon>Lactobacillaceae</taxon>
        <taxon>Companilactobacillus</taxon>
    </lineage>
</organism>
<reference evidence="2 3" key="1">
    <citation type="submission" date="2020-02" db="EMBL/GenBank/DDBJ databases">
        <title>Complete Genome Sequence of Lactobacillus sp. NFFJ11 Isolated from animal feed.</title>
        <authorList>
            <person name="Jung J.Y."/>
        </authorList>
    </citation>
    <scope>NUCLEOTIDE SEQUENCE [LARGE SCALE GENOMIC DNA]</scope>
    <source>
        <strain evidence="2 3">NFFJ11</strain>
    </source>
</reference>
<evidence type="ECO:0000313" key="2">
    <source>
        <dbReference type="EMBL" id="QMT84493.1"/>
    </source>
</evidence>
<dbReference type="InterPro" id="IPR041685">
    <property type="entry name" value="AAA_GajA/Old/RecF-like"/>
</dbReference>
<dbReference type="RefSeq" id="WP_182082561.1">
    <property type="nucleotide sequence ID" value="NZ_CP049366.1"/>
</dbReference>
<dbReference type="InterPro" id="IPR051396">
    <property type="entry name" value="Bact_Antivir_Def_Nuclease"/>
</dbReference>
<accession>A0A7L7KXH8</accession>
<name>A0A7L7KXH8_9LACO</name>
<dbReference type="PANTHER" id="PTHR43581:SF4">
    <property type="entry name" value="ATP_GTP PHOSPHATASE"/>
    <property type="match status" value="1"/>
</dbReference>
<keyword evidence="2" id="KW-0067">ATP-binding</keyword>
<dbReference type="EMBL" id="CP049366">
    <property type="protein sequence ID" value="QMT84493.1"/>
    <property type="molecule type" value="Genomic_DNA"/>
</dbReference>
<keyword evidence="3" id="KW-1185">Reference proteome</keyword>
<evidence type="ECO:0000313" key="3">
    <source>
        <dbReference type="Proteomes" id="UP000514410"/>
    </source>
</evidence>
<keyword evidence="2" id="KW-0547">Nucleotide-binding</keyword>
<dbReference type="GO" id="GO:0005524">
    <property type="term" value="F:ATP binding"/>
    <property type="evidence" value="ECO:0007669"/>
    <property type="project" value="UniProtKB-KW"/>
</dbReference>
<protein>
    <submittedName>
        <fullName evidence="2">ATP-binding protein</fullName>
    </submittedName>
</protein>
<proteinExistence type="predicted"/>
<dbReference type="PANTHER" id="PTHR43581">
    <property type="entry name" value="ATP/GTP PHOSPHATASE"/>
    <property type="match status" value="1"/>
</dbReference>